<evidence type="ECO:0000259" key="4">
    <source>
        <dbReference type="PROSITE" id="PS50887"/>
    </source>
</evidence>
<name>A0A975HJ24_9GAMM</name>
<dbReference type="PANTHER" id="PTHR45138">
    <property type="entry name" value="REGULATORY COMPONENTS OF SENSORY TRANSDUCTION SYSTEM"/>
    <property type="match status" value="1"/>
</dbReference>
<accession>A0A975HJ24</accession>
<comment type="cofactor">
    <cofactor evidence="1">
        <name>Mg(2+)</name>
        <dbReference type="ChEBI" id="CHEBI:18420"/>
    </cofactor>
</comment>
<dbReference type="CDD" id="cd01949">
    <property type="entry name" value="GGDEF"/>
    <property type="match status" value="1"/>
</dbReference>
<dbReference type="FunFam" id="3.30.70.270:FF:000001">
    <property type="entry name" value="Diguanylate cyclase domain protein"/>
    <property type="match status" value="1"/>
</dbReference>
<dbReference type="KEGG" id="psym:J1N51_04805"/>
<dbReference type="EC" id="2.7.7.65" evidence="2"/>
<dbReference type="Pfam" id="PF00990">
    <property type="entry name" value="GGDEF"/>
    <property type="match status" value="1"/>
</dbReference>
<dbReference type="GO" id="GO:0043709">
    <property type="term" value="P:cell adhesion involved in single-species biofilm formation"/>
    <property type="evidence" value="ECO:0007669"/>
    <property type="project" value="TreeGrafter"/>
</dbReference>
<dbReference type="SUPFAM" id="SSF55073">
    <property type="entry name" value="Nucleotide cyclase"/>
    <property type="match status" value="1"/>
</dbReference>
<dbReference type="NCBIfam" id="TIGR00254">
    <property type="entry name" value="GGDEF"/>
    <property type="match status" value="1"/>
</dbReference>
<dbReference type="InterPro" id="IPR029787">
    <property type="entry name" value="Nucleotide_cyclase"/>
</dbReference>
<gene>
    <name evidence="5" type="ORF">J1N51_04805</name>
</gene>
<dbReference type="AlphaFoldDB" id="A0A975HJ24"/>
<dbReference type="SMART" id="SM00267">
    <property type="entry name" value="GGDEF"/>
    <property type="match status" value="1"/>
</dbReference>
<dbReference type="Proteomes" id="UP000682739">
    <property type="component" value="Chromosome"/>
</dbReference>
<dbReference type="GO" id="GO:1902201">
    <property type="term" value="P:negative regulation of bacterial-type flagellum-dependent cell motility"/>
    <property type="evidence" value="ECO:0007669"/>
    <property type="project" value="TreeGrafter"/>
</dbReference>
<dbReference type="RefSeq" id="WP_208832837.1">
    <property type="nucleotide sequence ID" value="NZ_CP072110.1"/>
</dbReference>
<sequence length="297" mass="33057">MDYISHLDVVNPETNTAFVPSWQGYNSVTQDPAMLTEQLQTTLDIEQLLSIYLAAIGASHKVAAVELDTYHGKFTAGMPSSSHEELALPIQINDQLMGRLRYFSTKPITDILLSSLSNFQKRLVFPLRNALAFWQLQQMALKDPLTAIGNRASYDDAIGRAICSAKRRDTKFSLMVLDLDNFKQANDRYGHQLGDQILVRFTQLLLDCIRGTDQAFRFGGDEFAIILDEQAKDCARFVAERLQQAVLGSEIAQKYSVGVSIGYAVFDKADSTTSLFARADKALYDAKHAGKNCVRTA</sequence>
<dbReference type="EMBL" id="CP072110">
    <property type="protein sequence ID" value="QTH64783.1"/>
    <property type="molecule type" value="Genomic_DNA"/>
</dbReference>
<comment type="catalytic activity">
    <reaction evidence="3">
        <text>2 GTP = 3',3'-c-di-GMP + 2 diphosphate</text>
        <dbReference type="Rhea" id="RHEA:24898"/>
        <dbReference type="ChEBI" id="CHEBI:33019"/>
        <dbReference type="ChEBI" id="CHEBI:37565"/>
        <dbReference type="ChEBI" id="CHEBI:58805"/>
        <dbReference type="EC" id="2.7.7.65"/>
    </reaction>
</comment>
<dbReference type="InterPro" id="IPR043128">
    <property type="entry name" value="Rev_trsase/Diguanyl_cyclase"/>
</dbReference>
<evidence type="ECO:0000256" key="3">
    <source>
        <dbReference type="ARBA" id="ARBA00034247"/>
    </source>
</evidence>
<feature type="domain" description="GGDEF" evidence="4">
    <location>
        <begin position="170"/>
        <end position="297"/>
    </location>
</feature>
<reference evidence="5" key="1">
    <citation type="submission" date="2021-03" db="EMBL/GenBank/DDBJ databases">
        <title>Description of Psychrosphaera ytuae sp. nov. isolated from deep sea sediment of South China Sea.</title>
        <authorList>
            <person name="Zhang J."/>
            <person name="Xu X.-D."/>
        </authorList>
    </citation>
    <scope>NUCLEOTIDE SEQUENCE</scope>
    <source>
        <strain evidence="5">MTZ26</strain>
    </source>
</reference>
<dbReference type="GO" id="GO:0052621">
    <property type="term" value="F:diguanylate cyclase activity"/>
    <property type="evidence" value="ECO:0007669"/>
    <property type="project" value="UniProtKB-EC"/>
</dbReference>
<dbReference type="PROSITE" id="PS50887">
    <property type="entry name" value="GGDEF"/>
    <property type="match status" value="1"/>
</dbReference>
<proteinExistence type="predicted"/>
<evidence type="ECO:0000313" key="6">
    <source>
        <dbReference type="Proteomes" id="UP000682739"/>
    </source>
</evidence>
<organism evidence="5 6">
    <name type="scientific">Psychrosphaera ytuae</name>
    <dbReference type="NCBI Taxonomy" id="2820710"/>
    <lineage>
        <taxon>Bacteria</taxon>
        <taxon>Pseudomonadati</taxon>
        <taxon>Pseudomonadota</taxon>
        <taxon>Gammaproteobacteria</taxon>
        <taxon>Alteromonadales</taxon>
        <taxon>Pseudoalteromonadaceae</taxon>
        <taxon>Psychrosphaera</taxon>
    </lineage>
</organism>
<dbReference type="GO" id="GO:0005886">
    <property type="term" value="C:plasma membrane"/>
    <property type="evidence" value="ECO:0007669"/>
    <property type="project" value="TreeGrafter"/>
</dbReference>
<evidence type="ECO:0000313" key="5">
    <source>
        <dbReference type="EMBL" id="QTH64783.1"/>
    </source>
</evidence>
<dbReference type="Gene3D" id="3.30.70.270">
    <property type="match status" value="1"/>
</dbReference>
<keyword evidence="6" id="KW-1185">Reference proteome</keyword>
<dbReference type="InterPro" id="IPR000160">
    <property type="entry name" value="GGDEF_dom"/>
</dbReference>
<dbReference type="PANTHER" id="PTHR45138:SF9">
    <property type="entry name" value="DIGUANYLATE CYCLASE DGCM-RELATED"/>
    <property type="match status" value="1"/>
</dbReference>
<dbReference type="InterPro" id="IPR050469">
    <property type="entry name" value="Diguanylate_Cyclase"/>
</dbReference>
<evidence type="ECO:0000256" key="2">
    <source>
        <dbReference type="ARBA" id="ARBA00012528"/>
    </source>
</evidence>
<protein>
    <recommendedName>
        <fullName evidence="2">diguanylate cyclase</fullName>
        <ecNumber evidence="2">2.7.7.65</ecNumber>
    </recommendedName>
</protein>
<evidence type="ECO:0000256" key="1">
    <source>
        <dbReference type="ARBA" id="ARBA00001946"/>
    </source>
</evidence>